<gene>
    <name evidence="1" type="ORF">BBOH_0929</name>
</gene>
<name>A0A086ZGK7_9BIFI</name>
<dbReference type="EMBL" id="JGYP01000002">
    <property type="protein sequence ID" value="KFI45657.1"/>
    <property type="molecule type" value="Genomic_DNA"/>
</dbReference>
<dbReference type="Proteomes" id="UP000029096">
    <property type="component" value="Unassembled WGS sequence"/>
</dbReference>
<keyword evidence="2" id="KW-1185">Reference proteome</keyword>
<proteinExistence type="predicted"/>
<dbReference type="STRING" id="1437606.BBOH_0929"/>
<reference evidence="1 2" key="1">
    <citation type="submission" date="2014-03" db="EMBL/GenBank/DDBJ databases">
        <title>Genomics of Bifidobacteria.</title>
        <authorList>
            <person name="Ventura M."/>
            <person name="Milani C."/>
            <person name="Lugli G.A."/>
        </authorList>
    </citation>
    <scope>NUCLEOTIDE SEQUENCE [LARGE SCALE GENOMIC DNA]</scope>
    <source>
        <strain evidence="1 2">DSM 22767</strain>
    </source>
</reference>
<protein>
    <submittedName>
        <fullName evidence="1">Uncharacterized protein</fullName>
    </submittedName>
</protein>
<dbReference type="AlphaFoldDB" id="A0A086ZGK7"/>
<sequence>MLLPDGRYLVPSAVAIDLVTSSYRCCDTTDRPKTTITKQDNRYD</sequence>
<evidence type="ECO:0000313" key="1">
    <source>
        <dbReference type="EMBL" id="KFI45657.1"/>
    </source>
</evidence>
<comment type="caution">
    <text evidence="1">The sequence shown here is derived from an EMBL/GenBank/DDBJ whole genome shotgun (WGS) entry which is preliminary data.</text>
</comment>
<organism evidence="1 2">
    <name type="scientific">Bifidobacterium bohemicum DSM 22767</name>
    <dbReference type="NCBI Taxonomy" id="1437606"/>
    <lineage>
        <taxon>Bacteria</taxon>
        <taxon>Bacillati</taxon>
        <taxon>Actinomycetota</taxon>
        <taxon>Actinomycetes</taxon>
        <taxon>Bifidobacteriales</taxon>
        <taxon>Bifidobacteriaceae</taxon>
        <taxon>Bifidobacterium</taxon>
    </lineage>
</organism>
<evidence type="ECO:0000313" key="2">
    <source>
        <dbReference type="Proteomes" id="UP000029096"/>
    </source>
</evidence>
<accession>A0A086ZGK7</accession>